<organism evidence="1 2">
    <name type="scientific">Plesiocystis pacifica SIR-1</name>
    <dbReference type="NCBI Taxonomy" id="391625"/>
    <lineage>
        <taxon>Bacteria</taxon>
        <taxon>Pseudomonadati</taxon>
        <taxon>Myxococcota</taxon>
        <taxon>Polyangia</taxon>
        <taxon>Nannocystales</taxon>
        <taxon>Nannocystaceae</taxon>
        <taxon>Plesiocystis</taxon>
    </lineage>
</organism>
<keyword evidence="2" id="KW-1185">Reference proteome</keyword>
<gene>
    <name evidence="1" type="ORF">PPSIR1_33324</name>
</gene>
<dbReference type="Proteomes" id="UP000005801">
    <property type="component" value="Unassembled WGS sequence"/>
</dbReference>
<proteinExistence type="predicted"/>
<dbReference type="RefSeq" id="WP_006972370.1">
    <property type="nucleotide sequence ID" value="NZ_ABCS01000030.1"/>
</dbReference>
<protein>
    <submittedName>
        <fullName evidence="1">Uncharacterized protein</fullName>
    </submittedName>
</protein>
<sequence length="213" mass="23266">MALHTDMSGSFRWPTLIDYLVILDDLAVDIGLRAWIGALEVGFVGVADGRPVFAEIPGARGDTALTLLARLPAARVVPEAWTKANPNIEQDWRGLVDLSSWEAIPGRSQRLASVRSELLEFRADGRRGERSETFVDDDAELAREHKIVAQLLAWAAVEAYLGGDLESARALIVRRDSVAPSDLVSAANLERLRLRMLEDELAASVRNIGEGLG</sequence>
<dbReference type="AlphaFoldDB" id="A6G6M1"/>
<dbReference type="STRING" id="391625.PPSIR1_33324"/>
<comment type="caution">
    <text evidence="1">The sequence shown here is derived from an EMBL/GenBank/DDBJ whole genome shotgun (WGS) entry which is preliminary data.</text>
</comment>
<evidence type="ECO:0000313" key="2">
    <source>
        <dbReference type="Proteomes" id="UP000005801"/>
    </source>
</evidence>
<name>A6G6M1_9BACT</name>
<dbReference type="EMBL" id="ABCS01000030">
    <property type="protein sequence ID" value="EDM78498.1"/>
    <property type="molecule type" value="Genomic_DNA"/>
</dbReference>
<reference evidence="1 2" key="1">
    <citation type="submission" date="2007-06" db="EMBL/GenBank/DDBJ databases">
        <authorList>
            <person name="Shimkets L."/>
            <person name="Ferriera S."/>
            <person name="Johnson J."/>
            <person name="Kravitz S."/>
            <person name="Beeson K."/>
            <person name="Sutton G."/>
            <person name="Rogers Y.-H."/>
            <person name="Friedman R."/>
            <person name="Frazier M."/>
            <person name="Venter J.C."/>
        </authorList>
    </citation>
    <scope>NUCLEOTIDE SEQUENCE [LARGE SCALE GENOMIC DNA]</scope>
    <source>
        <strain evidence="1 2">SIR-1</strain>
    </source>
</reference>
<accession>A6G6M1</accession>
<evidence type="ECO:0000313" key="1">
    <source>
        <dbReference type="EMBL" id="EDM78498.1"/>
    </source>
</evidence>